<comment type="similarity">
    <text evidence="1">Belongs to the anhydro-N-acetylmuramic acid kinase family.</text>
</comment>
<dbReference type="PANTHER" id="PTHR30605">
    <property type="entry name" value="ANHYDRO-N-ACETYLMURAMIC ACID KINASE"/>
    <property type="match status" value="1"/>
</dbReference>
<dbReference type="InterPro" id="IPR005338">
    <property type="entry name" value="Anhydro_N_Ac-Mur_kinase"/>
</dbReference>
<dbReference type="GO" id="GO:0016301">
    <property type="term" value="F:kinase activity"/>
    <property type="evidence" value="ECO:0007669"/>
    <property type="project" value="UniProtKB-KW"/>
</dbReference>
<gene>
    <name evidence="1" type="primary">anmK</name>
    <name evidence="2" type="ORF">CWD77_13165</name>
</gene>
<evidence type="ECO:0000313" key="3">
    <source>
        <dbReference type="Proteomes" id="UP000233398"/>
    </source>
</evidence>
<dbReference type="GO" id="GO:0006040">
    <property type="term" value="P:amino sugar metabolic process"/>
    <property type="evidence" value="ECO:0007669"/>
    <property type="project" value="InterPro"/>
</dbReference>
<dbReference type="AlphaFoldDB" id="A0A2N0VF75"/>
<dbReference type="SUPFAM" id="SSF53067">
    <property type="entry name" value="Actin-like ATPase domain"/>
    <property type="match status" value="1"/>
</dbReference>
<keyword evidence="1" id="KW-0808">Transferase</keyword>
<dbReference type="UniPathway" id="UPA00544"/>
<comment type="catalytic activity">
    <reaction evidence="1">
        <text>1,6-anhydro-N-acetyl-beta-muramate + ATP + H2O = N-acetyl-D-muramate 6-phosphate + ADP + H(+)</text>
        <dbReference type="Rhea" id="RHEA:24952"/>
        <dbReference type="ChEBI" id="CHEBI:15377"/>
        <dbReference type="ChEBI" id="CHEBI:15378"/>
        <dbReference type="ChEBI" id="CHEBI:30616"/>
        <dbReference type="ChEBI" id="CHEBI:58690"/>
        <dbReference type="ChEBI" id="CHEBI:58722"/>
        <dbReference type="ChEBI" id="CHEBI:456216"/>
        <dbReference type="EC" id="2.7.1.170"/>
    </reaction>
</comment>
<feature type="binding site" evidence="1">
    <location>
        <begin position="25"/>
        <end position="32"/>
    </location>
    <ligand>
        <name>ATP</name>
        <dbReference type="ChEBI" id="CHEBI:30616"/>
    </ligand>
</feature>
<dbReference type="GO" id="GO:0016773">
    <property type="term" value="F:phosphotransferase activity, alcohol group as acceptor"/>
    <property type="evidence" value="ECO:0007669"/>
    <property type="project" value="UniProtKB-UniRule"/>
</dbReference>
<keyword evidence="1" id="KW-0067">ATP-binding</keyword>
<dbReference type="EC" id="2.7.1.170" evidence="1"/>
<keyword evidence="1" id="KW-0547">Nucleotide-binding</keyword>
<dbReference type="Proteomes" id="UP000233398">
    <property type="component" value="Unassembled WGS sequence"/>
</dbReference>
<dbReference type="CDD" id="cd24050">
    <property type="entry name" value="ASKHA_NBD_ANMK"/>
    <property type="match status" value="1"/>
</dbReference>
<organism evidence="2 3">
    <name type="scientific">Rhodohalobacter barkolensis</name>
    <dbReference type="NCBI Taxonomy" id="2053187"/>
    <lineage>
        <taxon>Bacteria</taxon>
        <taxon>Pseudomonadati</taxon>
        <taxon>Balneolota</taxon>
        <taxon>Balneolia</taxon>
        <taxon>Balneolales</taxon>
        <taxon>Balneolaceae</taxon>
        <taxon>Rhodohalobacter</taxon>
    </lineage>
</organism>
<dbReference type="GO" id="GO:0097175">
    <property type="term" value="P:1,6-anhydro-N-acetyl-beta-muramic acid catabolic process"/>
    <property type="evidence" value="ECO:0007669"/>
    <property type="project" value="UniProtKB-UniRule"/>
</dbReference>
<sequence>MNPSIKKLVRIAEKESRLVIGLMSGTSLDGLDIALCEIEGSGPETEVSLLKFVTKPYHKNDRDKLRKVTSVDQVSLKDLCYVHTWLGQLHADMIIESLFEWDIKPEKVDCIGSHGQTIYHLPNRDLNGEETPMNSTLQIGDGDHIAVNTGIITISDFRQKHTAFGGEGAPMAPLVDDWLFGDKKEHRILLNIGGIANYTFMPAAEVKDLKKFSTDTGPGNTLIDAVVKSRFDKPFDKGGKIAASGNVIKPLLNKMLEDEWFRSSEEKSTGPEYFNLKWIKRKEELAGFSGSDISERDMVATVTELTAKTIAQNIQHHLPEKLPVTVYPSGGGAHNRFLMERISNYLDQVEVRSFAELGFSPDAKEAVIFAVLANETVAGYGFNIQTKYGSDQNIHFGKVSFPA</sequence>
<dbReference type="UniPathway" id="UPA00343"/>
<dbReference type="Gene3D" id="3.30.420.40">
    <property type="match status" value="2"/>
</dbReference>
<keyword evidence="3" id="KW-1185">Reference proteome</keyword>
<dbReference type="InterPro" id="IPR043129">
    <property type="entry name" value="ATPase_NBD"/>
</dbReference>
<comment type="pathway">
    <text evidence="1">Amino-sugar metabolism; 1,6-anhydro-N-acetylmuramate degradation.</text>
</comment>
<dbReference type="Pfam" id="PF03702">
    <property type="entry name" value="AnmK"/>
    <property type="match status" value="1"/>
</dbReference>
<dbReference type="RefSeq" id="WP_101074048.1">
    <property type="nucleotide sequence ID" value="NZ_PISP01000005.1"/>
</dbReference>
<comment type="caution">
    <text evidence="2">The sequence shown here is derived from an EMBL/GenBank/DDBJ whole genome shotgun (WGS) entry which is preliminary data.</text>
</comment>
<evidence type="ECO:0000313" key="2">
    <source>
        <dbReference type="EMBL" id="PKD42798.1"/>
    </source>
</evidence>
<keyword evidence="1" id="KW-0119">Carbohydrate metabolism</keyword>
<dbReference type="NCBIfam" id="NF007148">
    <property type="entry name" value="PRK09585.3-2"/>
    <property type="match status" value="1"/>
</dbReference>
<reference evidence="2 3" key="1">
    <citation type="submission" date="2017-11" db="EMBL/GenBank/DDBJ databases">
        <title>Rhodohalobacter 15182 sp. nov., isolated from a salt lake.</title>
        <authorList>
            <person name="Han S."/>
        </authorList>
    </citation>
    <scope>NUCLEOTIDE SEQUENCE [LARGE SCALE GENOMIC DNA]</scope>
    <source>
        <strain evidence="2 3">15182</strain>
    </source>
</reference>
<keyword evidence="1 2" id="KW-0418">Kinase</keyword>
<dbReference type="PANTHER" id="PTHR30605:SF0">
    <property type="entry name" value="ANHYDRO-N-ACETYLMURAMIC ACID KINASE"/>
    <property type="match status" value="1"/>
</dbReference>
<name>A0A2N0VF75_9BACT</name>
<accession>A0A2N0VF75</accession>
<protein>
    <recommendedName>
        <fullName evidence="1">Anhydro-N-acetylmuramic acid kinase</fullName>
        <ecNumber evidence="1">2.7.1.170</ecNumber>
    </recommendedName>
    <alternativeName>
        <fullName evidence="1">AnhMurNAc kinase</fullName>
    </alternativeName>
</protein>
<dbReference type="HAMAP" id="MF_01270">
    <property type="entry name" value="AnhMurNAc_kinase"/>
    <property type="match status" value="1"/>
</dbReference>
<dbReference type="GO" id="GO:0009254">
    <property type="term" value="P:peptidoglycan turnover"/>
    <property type="evidence" value="ECO:0007669"/>
    <property type="project" value="UniProtKB-UniRule"/>
</dbReference>
<evidence type="ECO:0000256" key="1">
    <source>
        <dbReference type="HAMAP-Rule" id="MF_01270"/>
    </source>
</evidence>
<comment type="pathway">
    <text evidence="1">Cell wall biogenesis; peptidoglycan recycling.</text>
</comment>
<comment type="function">
    <text evidence="1">Catalyzes the specific phosphorylation of 1,6-anhydro-N-acetylmuramic acid (anhMurNAc) with the simultaneous cleavage of the 1,6-anhydro ring, generating MurNAc-6-P. Is required for the utilization of anhMurNAc either imported from the medium or derived from its own cell wall murein, and thus plays a role in cell wall recycling.</text>
</comment>
<proteinExistence type="inferred from homology"/>
<dbReference type="OrthoDB" id="9763949at2"/>
<dbReference type="EMBL" id="PISP01000005">
    <property type="protein sequence ID" value="PKD42798.1"/>
    <property type="molecule type" value="Genomic_DNA"/>
</dbReference>
<dbReference type="GO" id="GO:0005524">
    <property type="term" value="F:ATP binding"/>
    <property type="evidence" value="ECO:0007669"/>
    <property type="project" value="UniProtKB-UniRule"/>
</dbReference>